<protein>
    <submittedName>
        <fullName evidence="1">Uncharacterized protein</fullName>
    </submittedName>
</protein>
<dbReference type="Proteomes" id="UP000821598">
    <property type="component" value="Unassembled WGS sequence"/>
</dbReference>
<proteinExistence type="predicted"/>
<accession>A0A7Y6K944</accession>
<sequence length="73" mass="8023">MMSDATKNLETRFFQSEAMLVEHKLMASRTVAVRGADPIIIEAIPLNTVADCHARAVSHASQQADVRKSNLND</sequence>
<name>A0A7Y6K944_9BURK</name>
<dbReference type="EMBL" id="JAALDK010000003">
    <property type="protein sequence ID" value="NUY05648.1"/>
    <property type="molecule type" value="Genomic_DNA"/>
</dbReference>
<evidence type="ECO:0000313" key="4">
    <source>
        <dbReference type="Proteomes" id="UP000821598"/>
    </source>
</evidence>
<dbReference type="GeneID" id="301106459"/>
<evidence type="ECO:0000313" key="1">
    <source>
        <dbReference type="EMBL" id="NUY05648.1"/>
    </source>
</evidence>
<dbReference type="Proteomes" id="UP000594380">
    <property type="component" value="Unassembled WGS sequence"/>
</dbReference>
<comment type="caution">
    <text evidence="1">The sequence shown here is derived from an EMBL/GenBank/DDBJ whole genome shotgun (WGS) entry which is preliminary data.</text>
</comment>
<dbReference type="EMBL" id="VOMC01000088">
    <property type="protein sequence ID" value="NVI09464.1"/>
    <property type="molecule type" value="Genomic_DNA"/>
</dbReference>
<evidence type="ECO:0000313" key="3">
    <source>
        <dbReference type="Proteomes" id="UP000594380"/>
    </source>
</evidence>
<dbReference type="AlphaFoldDB" id="A0A7Y6K944"/>
<keyword evidence="4" id="KW-1185">Reference proteome</keyword>
<gene>
    <name evidence="2" type="ORF">FSB64_38705</name>
    <name evidence="1" type="ORF">G5S42_39650</name>
</gene>
<dbReference type="RefSeq" id="WP_176112165.1">
    <property type="nucleotide sequence ID" value="NZ_JAALDK010000003.1"/>
</dbReference>
<reference evidence="2 4" key="1">
    <citation type="submission" date="2019-08" db="EMBL/GenBank/DDBJ databases">
        <title>Paraburkholderia simonii sp. nov. and P. youngii sp. nov. Brazilian and Mexican Mimosa-associated rhizobia.</title>
        <authorList>
            <person name="Mavima L."/>
            <person name="Beukes C.W."/>
            <person name="Palmer M."/>
            <person name="De Meyer S.E."/>
            <person name="James E.K."/>
            <person name="Maluk M."/>
            <person name="Avontuur J.R."/>
            <person name="Chan W.Y."/>
            <person name="Venter S.N."/>
            <person name="Steenkamp E.T."/>
        </authorList>
    </citation>
    <scope>NUCLEOTIDE SEQUENCE [LARGE SCALE GENOMIC DNA]</scope>
    <source>
        <strain evidence="2 4">JPY454</strain>
    </source>
</reference>
<organism evidence="1 3">
    <name type="scientific">Paraburkholderia youngii</name>
    <dbReference type="NCBI Taxonomy" id="2782701"/>
    <lineage>
        <taxon>Bacteria</taxon>
        <taxon>Pseudomonadati</taxon>
        <taxon>Pseudomonadota</taxon>
        <taxon>Betaproteobacteria</taxon>
        <taxon>Burkholderiales</taxon>
        <taxon>Burkholderiaceae</taxon>
        <taxon>Paraburkholderia</taxon>
    </lineage>
</organism>
<evidence type="ECO:0000313" key="2">
    <source>
        <dbReference type="EMBL" id="NVI09464.1"/>
    </source>
</evidence>
<reference evidence="1 3" key="2">
    <citation type="submission" date="2020-02" db="EMBL/GenBank/DDBJ databases">
        <title>Paraburkholderia simonii sp. nov. and Paraburkholderia youngii sp. nov. Brazilian and Mexican Mimosa-associated rhizobia.</title>
        <authorList>
            <person name="Mavima L."/>
            <person name="Beukes C.W."/>
            <person name="Chan W.Y."/>
            <person name="Palmer M."/>
            <person name="De Meyer S.E."/>
            <person name="James E.K."/>
            <person name="Venter S.N."/>
            <person name="Steenkamp E.T."/>
        </authorList>
    </citation>
    <scope>NUCLEOTIDE SEQUENCE [LARGE SCALE GENOMIC DNA]</scope>
    <source>
        <strain evidence="1 3">JPY169</strain>
    </source>
</reference>